<organism evidence="6 7">
    <name type="scientific">Methanosarcina mazei</name>
    <name type="common">Methanosarcina frisia</name>
    <dbReference type="NCBI Taxonomy" id="2209"/>
    <lineage>
        <taxon>Archaea</taxon>
        <taxon>Methanobacteriati</taxon>
        <taxon>Methanobacteriota</taxon>
        <taxon>Stenosarchaea group</taxon>
        <taxon>Methanomicrobia</taxon>
        <taxon>Methanosarcinales</taxon>
        <taxon>Methanosarcinaceae</taxon>
        <taxon>Methanosarcina</taxon>
    </lineage>
</organism>
<dbReference type="GO" id="GO:0003824">
    <property type="term" value="F:catalytic activity"/>
    <property type="evidence" value="ECO:0007669"/>
    <property type="project" value="InterPro"/>
</dbReference>
<dbReference type="AlphaFoldDB" id="A0A6C0VJ52"/>
<dbReference type="Proteomes" id="UP000467371">
    <property type="component" value="Chromosome"/>
</dbReference>
<evidence type="ECO:0000256" key="4">
    <source>
        <dbReference type="ARBA" id="ARBA00023014"/>
    </source>
</evidence>
<evidence type="ECO:0000259" key="5">
    <source>
        <dbReference type="Pfam" id="PF04055"/>
    </source>
</evidence>
<keyword evidence="1" id="KW-0949">S-adenosyl-L-methionine</keyword>
<name>A0A6C0VJ52_METMZ</name>
<dbReference type="InterPro" id="IPR040085">
    <property type="entry name" value="MJ0674-like"/>
</dbReference>
<dbReference type="SFLD" id="SFLDG01099">
    <property type="entry name" value="Uncharacterised_Radical_SAM_Su"/>
    <property type="match status" value="1"/>
</dbReference>
<gene>
    <name evidence="6" type="ORF">FQU78_09200</name>
</gene>
<dbReference type="GO" id="GO:0051536">
    <property type="term" value="F:iron-sulfur cluster binding"/>
    <property type="evidence" value="ECO:0007669"/>
    <property type="project" value="UniProtKB-KW"/>
</dbReference>
<evidence type="ECO:0000256" key="3">
    <source>
        <dbReference type="ARBA" id="ARBA00023004"/>
    </source>
</evidence>
<dbReference type="RefSeq" id="WP_163645562.1">
    <property type="nucleotide sequence ID" value="NZ_CP042908.1"/>
</dbReference>
<dbReference type="PANTHER" id="PTHR43075">
    <property type="entry name" value="FORMATE LYASE ACTIVATING ENZYME, PUTATIVE (AFU_ORTHOLOGUE AFUA_2G15630)-RELATED"/>
    <property type="match status" value="1"/>
</dbReference>
<dbReference type="InterPro" id="IPR058240">
    <property type="entry name" value="rSAM_sf"/>
</dbReference>
<dbReference type="Pfam" id="PF04055">
    <property type="entry name" value="Radical_SAM"/>
    <property type="match status" value="1"/>
</dbReference>
<evidence type="ECO:0000313" key="7">
    <source>
        <dbReference type="Proteomes" id="UP000467371"/>
    </source>
</evidence>
<dbReference type="InterPro" id="IPR007197">
    <property type="entry name" value="rSAM"/>
</dbReference>
<proteinExistence type="predicted"/>
<dbReference type="SFLD" id="SFLDS00029">
    <property type="entry name" value="Radical_SAM"/>
    <property type="match status" value="1"/>
</dbReference>
<dbReference type="SUPFAM" id="SSF102114">
    <property type="entry name" value="Radical SAM enzymes"/>
    <property type="match status" value="1"/>
</dbReference>
<sequence length="371" mass="43159">MAVPKYLKRYLRVQGDEMPALCRITERISVEFDPEMELEELRRIHEASIREYRKLRESLDIEAMDSLVYADSPDRLRMYTESFLEIPKASTSLLDLKITIVGRMLRNCSCCGWNCGVNREEGEKGFCRLTDSSYYSSEFMHMGEEPELVPSHTIFFSGCVFACVYCQNWEISTCPKCGTKVEPRKLAKLIDLRRLHGAKNVNFVTPTPHTYTILKTIRETSQNNPVIWNSNMYHSPEIAEILEGVVDVYLGDFKYGNNDCARKYSKIKNYLEIVQPNFKFAYETAEVLLRHLVLPDNLECCTKPIAEWVAKNIPETRFNLMFQYMPCYRAMEYPEIARQLTAEEEEKAIEIVREAGIEDLTDRRMGCKKYP</sequence>
<reference evidence="6 7" key="1">
    <citation type="journal article" date="2020" name="Environ. Microbiol. Rep.">
        <title>Redox cycling of Fe(II) and Fe(III) in magnetite accelerates aceticlastic methanogenesis by Methanosarcina mazei.</title>
        <authorList>
            <person name="Wang H."/>
            <person name="Byrne J.M."/>
            <person name="Liu P."/>
            <person name="Liu J."/>
            <person name="Dong X."/>
            <person name="Lu Y."/>
        </authorList>
    </citation>
    <scope>NUCLEOTIDE SEQUENCE [LARGE SCALE GENOMIC DNA]</scope>
    <source>
        <strain evidence="7">zm-15</strain>
    </source>
</reference>
<dbReference type="GO" id="GO:0046872">
    <property type="term" value="F:metal ion binding"/>
    <property type="evidence" value="ECO:0007669"/>
    <property type="project" value="UniProtKB-KW"/>
</dbReference>
<evidence type="ECO:0000256" key="1">
    <source>
        <dbReference type="ARBA" id="ARBA00022691"/>
    </source>
</evidence>
<feature type="domain" description="Radical SAM core" evidence="5">
    <location>
        <begin position="154"/>
        <end position="295"/>
    </location>
</feature>
<evidence type="ECO:0000313" key="6">
    <source>
        <dbReference type="EMBL" id="QIB91195.1"/>
    </source>
</evidence>
<dbReference type="PANTHER" id="PTHR43075:SF1">
    <property type="entry name" value="FORMATE LYASE ACTIVATING ENZYME, PUTATIVE (AFU_ORTHOLOGUE AFUA_2G15630)-RELATED"/>
    <property type="match status" value="1"/>
</dbReference>
<protein>
    <submittedName>
        <fullName evidence="6">Radical SAM protein</fullName>
    </submittedName>
</protein>
<dbReference type="EMBL" id="CP042908">
    <property type="protein sequence ID" value="QIB91195.1"/>
    <property type="molecule type" value="Genomic_DNA"/>
</dbReference>
<keyword evidence="4" id="KW-0411">Iron-sulfur</keyword>
<keyword evidence="2" id="KW-0479">Metal-binding</keyword>
<dbReference type="InterPro" id="IPR013785">
    <property type="entry name" value="Aldolase_TIM"/>
</dbReference>
<dbReference type="GeneID" id="44087313"/>
<keyword evidence="3" id="KW-0408">Iron</keyword>
<accession>A0A6C0VJ52</accession>
<evidence type="ECO:0000256" key="2">
    <source>
        <dbReference type="ARBA" id="ARBA00022723"/>
    </source>
</evidence>
<dbReference type="Gene3D" id="3.20.20.70">
    <property type="entry name" value="Aldolase class I"/>
    <property type="match status" value="1"/>
</dbReference>